<accession>A0ABQ8UK59</accession>
<proteinExistence type="inferred from homology"/>
<dbReference type="SUPFAM" id="SSF50249">
    <property type="entry name" value="Nucleic acid-binding proteins"/>
    <property type="match status" value="1"/>
</dbReference>
<dbReference type="InterPro" id="IPR011989">
    <property type="entry name" value="ARM-like"/>
</dbReference>
<keyword evidence="2 5" id="KW-0689">Ribosomal protein</keyword>
<feature type="domain" description="Importin N-terminal" evidence="4">
    <location>
        <begin position="23"/>
        <end position="96"/>
    </location>
</feature>
<dbReference type="Proteomes" id="UP001141327">
    <property type="component" value="Unassembled WGS sequence"/>
</dbReference>
<evidence type="ECO:0000256" key="3">
    <source>
        <dbReference type="ARBA" id="ARBA00023274"/>
    </source>
</evidence>
<name>A0ABQ8UK59_9EUKA</name>
<dbReference type="EMBL" id="JAPMOS010000025">
    <property type="protein sequence ID" value="KAJ4458812.1"/>
    <property type="molecule type" value="Genomic_DNA"/>
</dbReference>
<dbReference type="Pfam" id="PF00164">
    <property type="entry name" value="Ribosom_S12_S23"/>
    <property type="match status" value="1"/>
</dbReference>
<organism evidence="5 6">
    <name type="scientific">Paratrimastix pyriformis</name>
    <dbReference type="NCBI Taxonomy" id="342808"/>
    <lineage>
        <taxon>Eukaryota</taxon>
        <taxon>Metamonada</taxon>
        <taxon>Preaxostyla</taxon>
        <taxon>Paratrimastigidae</taxon>
        <taxon>Paratrimastix</taxon>
    </lineage>
</organism>
<dbReference type="SMART" id="SM00913">
    <property type="entry name" value="IBN_N"/>
    <property type="match status" value="1"/>
</dbReference>
<reference evidence="5" key="1">
    <citation type="journal article" date="2022" name="bioRxiv">
        <title>Genomics of Preaxostyla Flagellates Illuminates Evolutionary Transitions and the Path Towards Mitochondrial Loss.</title>
        <authorList>
            <person name="Novak L.V.F."/>
            <person name="Treitli S.C."/>
            <person name="Pyrih J."/>
            <person name="Halakuc P."/>
            <person name="Pipaliya S.V."/>
            <person name="Vacek V."/>
            <person name="Brzon O."/>
            <person name="Soukal P."/>
            <person name="Eme L."/>
            <person name="Dacks J.B."/>
            <person name="Karnkowska A."/>
            <person name="Elias M."/>
            <person name="Hampl V."/>
        </authorList>
    </citation>
    <scope>NUCLEOTIDE SEQUENCE</scope>
    <source>
        <strain evidence="5">RCP-MX</strain>
    </source>
</reference>
<dbReference type="InterPro" id="IPR005680">
    <property type="entry name" value="Ribosomal_uS12_euk/arc"/>
</dbReference>
<dbReference type="CDD" id="cd03367">
    <property type="entry name" value="Ribosomal_S23"/>
    <property type="match status" value="1"/>
</dbReference>
<gene>
    <name evidence="5" type="ORF">PAPYR_5331</name>
</gene>
<dbReference type="InterPro" id="IPR012340">
    <property type="entry name" value="NA-bd_OB-fold"/>
</dbReference>
<dbReference type="SUPFAM" id="SSF48371">
    <property type="entry name" value="ARM repeat"/>
    <property type="match status" value="1"/>
</dbReference>
<comment type="caution">
    <text evidence="5">The sequence shown here is derived from an EMBL/GenBank/DDBJ whole genome shotgun (WGS) entry which is preliminary data.</text>
</comment>
<dbReference type="InterPro" id="IPR001494">
    <property type="entry name" value="Importin-beta_N"/>
</dbReference>
<dbReference type="PANTHER" id="PTHR11652">
    <property type="entry name" value="30S RIBOSOMAL PROTEIN S12 FAMILY MEMBER"/>
    <property type="match status" value="1"/>
</dbReference>
<protein>
    <submittedName>
        <fullName evidence="5">40S ribosomal protein S23</fullName>
    </submittedName>
</protein>
<comment type="similarity">
    <text evidence="1">Belongs to the universal ribosomal protein uS12 family.</text>
</comment>
<evidence type="ECO:0000256" key="2">
    <source>
        <dbReference type="ARBA" id="ARBA00022980"/>
    </source>
</evidence>
<evidence type="ECO:0000313" key="5">
    <source>
        <dbReference type="EMBL" id="KAJ4458812.1"/>
    </source>
</evidence>
<dbReference type="InterPro" id="IPR006032">
    <property type="entry name" value="Ribosomal_uS12"/>
</dbReference>
<dbReference type="Pfam" id="PF03810">
    <property type="entry name" value="IBN_N"/>
    <property type="match status" value="1"/>
</dbReference>
<dbReference type="PROSITE" id="PS50166">
    <property type="entry name" value="IMPORTIN_B_NT"/>
    <property type="match status" value="1"/>
</dbReference>
<dbReference type="Gene3D" id="1.25.10.10">
    <property type="entry name" value="Leucine-rich Repeat Variant"/>
    <property type="match status" value="1"/>
</dbReference>
<keyword evidence="6" id="KW-1185">Reference proteome</keyword>
<evidence type="ECO:0000256" key="1">
    <source>
        <dbReference type="ARBA" id="ARBA00005657"/>
    </source>
</evidence>
<dbReference type="GO" id="GO:0005840">
    <property type="term" value="C:ribosome"/>
    <property type="evidence" value="ECO:0007669"/>
    <property type="project" value="UniProtKB-KW"/>
</dbReference>
<dbReference type="PROSITE" id="PS00055">
    <property type="entry name" value="RIBOSOMAL_S12"/>
    <property type="match status" value="1"/>
</dbReference>
<evidence type="ECO:0000259" key="4">
    <source>
        <dbReference type="PROSITE" id="PS50166"/>
    </source>
</evidence>
<keyword evidence="3" id="KW-0687">Ribonucleoprotein</keyword>
<evidence type="ECO:0000313" key="6">
    <source>
        <dbReference type="Proteomes" id="UP001141327"/>
    </source>
</evidence>
<dbReference type="Gene3D" id="2.40.50.140">
    <property type="entry name" value="Nucleic acid-binding proteins"/>
    <property type="match status" value="1"/>
</dbReference>
<dbReference type="NCBIfam" id="TIGR00982">
    <property type="entry name" value="uS12_E_A"/>
    <property type="match status" value="1"/>
</dbReference>
<dbReference type="InterPro" id="IPR016024">
    <property type="entry name" value="ARM-type_fold"/>
</dbReference>
<sequence>MFAQLPNILSSCILGSPSTIQEAQTQLTALEGQPGYCVALNSIAEQPGDCSVQLLALQCLRNFVHAHWKPRPNSAVTLQEAEKAALRERLLSSYPAEQDNRLALHRSLLIARIAHADCPTQWPQLLPAVMGALTPEAPLLTQVRAAQTLRYVVGEVASRRMPADVASMAPVAPLAHSSSWGRMAAQMWAPMAPRLVALFHSAFREWMALPQGAPSSEGHVMLCGLMVKTLRLVLAASPDLLQTMDWFAPHSRSPRFRRLCVGWIFGAQADDAVRQWVPSFCQQVAPAVAHLVAFGGCSAGLAHRAMSVLKAFVRLLGDLLDHHALRFAPFLREPLQLAITTLSTYCGDARVRAAIPEAFMAAMMRFLRDVLSCPNYTRRSADPAGKAASQLLAEVVTADVTTALLHNIINYALILPEDALEKWESDPCAFFIAEDTPGLPTIRCAGESLVSELVKFQPSAGPACLAQMITEMAQDMRTRGKRKPKVQAESRVPLRVKAPFAVFRRTTRRKTMGAGKPHGLHAGRKLQKHHCVQRWHDKEYKKHHFGAALKANPFMGASFAKGIVVDKVGVEAKQPNSAVRKCVRVQLVKNGKKIGAFVPCDGCLNFIDDNDEVLVSGFGRRGHAKGDIPGIRFKVVKVAGISLKALFLHKKEKIRS</sequence>